<keyword evidence="8" id="KW-0784">Thiamine biosynthesis</keyword>
<dbReference type="GO" id="GO:0009228">
    <property type="term" value="P:thiamine biosynthetic process"/>
    <property type="evidence" value="ECO:0007669"/>
    <property type="project" value="UniProtKB-KW"/>
</dbReference>
<dbReference type="PANTHER" id="PTHR31528:SF1">
    <property type="entry name" value="4-AMINO-5-HYDROXYMETHYL-2-METHYLPYRIMIDINE PHOSPHATE SYNTHASE THI11-RELATED"/>
    <property type="match status" value="1"/>
</dbReference>
<sequence>MTEGKSSPGKWVFVLILALVAVGSIYMYNNKTNDSENDGNKDKIVLQLKWVPQAQFAGYFTALEKGYYEDENIEVEIKSGGVGINPVDVLIADDADVAVAWTGNVLPAIAKGEELVNIGQGLQRTGMVLVAKKSSGIESPADIEGKKIGVWPGGNETEPFAFIAKQGLDRDKDVEIISQAFDMNQLLNDEIHLASAMKYNELELVFESGLKEEDLTIFDLEDSGAGMLQDGLFVRKDFLDENEDVLVRFLRASMKGWDYAVMNQEEAIDMIGMDFTENDVTARPHQLKSMEKMAELFIADKGTSEGLFFIDEEKLKNTVEIAREFVKEVKEGEDFNIEDIYTNDVWEKAVKDVDFSDYSELN</sequence>
<feature type="domain" description="SsuA/THI5-like" evidence="13">
    <location>
        <begin position="54"/>
        <end position="267"/>
    </location>
</feature>
<gene>
    <name evidence="14" type="ORF">KC675_01075</name>
</gene>
<evidence type="ECO:0000256" key="5">
    <source>
        <dbReference type="ARBA" id="ARBA00022679"/>
    </source>
</evidence>
<dbReference type="InterPro" id="IPR027939">
    <property type="entry name" value="NMT1/THI5"/>
</dbReference>
<evidence type="ECO:0000256" key="11">
    <source>
        <dbReference type="ARBA" id="ARBA00048179"/>
    </source>
</evidence>
<evidence type="ECO:0000259" key="13">
    <source>
        <dbReference type="Pfam" id="PF09084"/>
    </source>
</evidence>
<dbReference type="GO" id="GO:0046872">
    <property type="term" value="F:metal ion binding"/>
    <property type="evidence" value="ECO:0007669"/>
    <property type="project" value="UniProtKB-KW"/>
</dbReference>
<name>A0A955I640_9BACT</name>
<dbReference type="InterPro" id="IPR015168">
    <property type="entry name" value="SsuA/THI5"/>
</dbReference>
<keyword evidence="12" id="KW-0812">Transmembrane</keyword>
<dbReference type="SUPFAM" id="SSF53850">
    <property type="entry name" value="Periplasmic binding protein-like II"/>
    <property type="match status" value="1"/>
</dbReference>
<dbReference type="PANTHER" id="PTHR31528">
    <property type="entry name" value="4-AMINO-5-HYDROXYMETHYL-2-METHYLPYRIMIDINE PHOSPHATE SYNTHASE THI11-RELATED"/>
    <property type="match status" value="1"/>
</dbReference>
<dbReference type="EMBL" id="JAGQLL010000011">
    <property type="protein sequence ID" value="MCA9379750.1"/>
    <property type="molecule type" value="Genomic_DNA"/>
</dbReference>
<evidence type="ECO:0000256" key="1">
    <source>
        <dbReference type="ARBA" id="ARBA00003469"/>
    </source>
</evidence>
<comment type="pathway">
    <text evidence="2">Cofactor biosynthesis; thiamine diphosphate biosynthesis.</text>
</comment>
<keyword evidence="12" id="KW-1133">Transmembrane helix</keyword>
<feature type="transmembrane region" description="Helical" evidence="12">
    <location>
        <begin position="12"/>
        <end position="28"/>
    </location>
</feature>
<comment type="function">
    <text evidence="1">Responsible for the formation of the pyrimidine heterocycle in the thiamine biosynthesis pathway. Catalyzes the formation of hydroxymethylpyrimidine phosphate (HMP-P) from histidine and pyridoxal phosphate (PLP). The protein uses PLP and the active site histidine to form HMP-P, generating an inactive enzyme. The enzyme can only undergo a single turnover, which suggests it is a suicide enzyme.</text>
</comment>
<evidence type="ECO:0000256" key="4">
    <source>
        <dbReference type="ARBA" id="ARBA00011738"/>
    </source>
</evidence>
<keyword evidence="5" id="KW-0808">Transferase</keyword>
<dbReference type="Pfam" id="PF09084">
    <property type="entry name" value="NMT1"/>
    <property type="match status" value="1"/>
</dbReference>
<dbReference type="GO" id="GO:0016740">
    <property type="term" value="F:transferase activity"/>
    <property type="evidence" value="ECO:0007669"/>
    <property type="project" value="UniProtKB-KW"/>
</dbReference>
<reference evidence="14" key="1">
    <citation type="submission" date="2020-04" db="EMBL/GenBank/DDBJ databases">
        <authorList>
            <person name="Zhang T."/>
        </authorList>
    </citation>
    <scope>NUCLEOTIDE SEQUENCE</scope>
    <source>
        <strain evidence="14">HKST-UBA15</strain>
    </source>
</reference>
<evidence type="ECO:0000256" key="3">
    <source>
        <dbReference type="ARBA" id="ARBA00009406"/>
    </source>
</evidence>
<evidence type="ECO:0000313" key="14">
    <source>
        <dbReference type="EMBL" id="MCA9379750.1"/>
    </source>
</evidence>
<keyword evidence="6" id="KW-0479">Metal-binding</keyword>
<comment type="similarity">
    <text evidence="3">Belongs to the NMT1/THI5 family.</text>
</comment>
<evidence type="ECO:0000256" key="7">
    <source>
        <dbReference type="ARBA" id="ARBA00022898"/>
    </source>
</evidence>
<keyword evidence="9" id="KW-0408">Iron</keyword>
<comment type="caution">
    <text evidence="14">The sequence shown here is derived from an EMBL/GenBank/DDBJ whole genome shotgun (WGS) entry which is preliminary data.</text>
</comment>
<evidence type="ECO:0000256" key="2">
    <source>
        <dbReference type="ARBA" id="ARBA00004948"/>
    </source>
</evidence>
<comment type="subunit">
    <text evidence="4">Homodimer.</text>
</comment>
<evidence type="ECO:0000313" key="15">
    <source>
        <dbReference type="Proteomes" id="UP000745577"/>
    </source>
</evidence>
<evidence type="ECO:0000256" key="12">
    <source>
        <dbReference type="SAM" id="Phobius"/>
    </source>
</evidence>
<dbReference type="Proteomes" id="UP000745577">
    <property type="component" value="Unassembled WGS sequence"/>
</dbReference>
<accession>A0A955I640</accession>
<keyword evidence="7" id="KW-0663">Pyridoxal phosphate</keyword>
<protein>
    <recommendedName>
        <fullName evidence="10">Thiamine pyrimidine synthase</fullName>
    </recommendedName>
</protein>
<evidence type="ECO:0000256" key="6">
    <source>
        <dbReference type="ARBA" id="ARBA00022723"/>
    </source>
</evidence>
<evidence type="ECO:0000256" key="10">
    <source>
        <dbReference type="ARBA" id="ARBA00033171"/>
    </source>
</evidence>
<evidence type="ECO:0000256" key="9">
    <source>
        <dbReference type="ARBA" id="ARBA00023004"/>
    </source>
</evidence>
<organism evidence="14 15">
    <name type="scientific">Candidatus Dojkabacteria bacterium</name>
    <dbReference type="NCBI Taxonomy" id="2099670"/>
    <lineage>
        <taxon>Bacteria</taxon>
        <taxon>Candidatus Dojkabacteria</taxon>
    </lineage>
</organism>
<comment type="catalytic activity">
    <reaction evidence="11">
        <text>N(6)-(pyridoxal phosphate)-L-lysyl-[4-amino-5-hydroxymethyl-2-methylpyrimidine phosphate synthase] + L-histidyl-[4-amino-5-hydroxymethyl-2-methylpyrimidine phosphate synthase] + 2 Fe(3+) + 4 H2O = L-lysyl-[4-amino-5-hydroxymethyl-2-methylpyrimidine phosphate synthase] + (2S)-2-amino-5-hydroxy-4-oxopentanoyl-[4-amino-5-hydroxymethyl-2-methylpyrimidine phosphate synthase] + 4-amino-2-methyl-5-(phosphooxymethyl)pyrimidine + 3-oxopropanoate + 2 Fe(2+) + 2 H(+)</text>
        <dbReference type="Rhea" id="RHEA:65756"/>
        <dbReference type="Rhea" id="RHEA-COMP:16892"/>
        <dbReference type="Rhea" id="RHEA-COMP:16893"/>
        <dbReference type="Rhea" id="RHEA-COMP:16894"/>
        <dbReference type="Rhea" id="RHEA-COMP:16895"/>
        <dbReference type="ChEBI" id="CHEBI:15377"/>
        <dbReference type="ChEBI" id="CHEBI:15378"/>
        <dbReference type="ChEBI" id="CHEBI:29033"/>
        <dbReference type="ChEBI" id="CHEBI:29034"/>
        <dbReference type="ChEBI" id="CHEBI:29969"/>
        <dbReference type="ChEBI" id="CHEBI:29979"/>
        <dbReference type="ChEBI" id="CHEBI:33190"/>
        <dbReference type="ChEBI" id="CHEBI:58354"/>
        <dbReference type="ChEBI" id="CHEBI:143915"/>
        <dbReference type="ChEBI" id="CHEBI:157692"/>
    </reaction>
    <physiologicalReaction direction="left-to-right" evidence="11">
        <dbReference type="Rhea" id="RHEA:65757"/>
    </physiologicalReaction>
</comment>
<reference evidence="14" key="2">
    <citation type="journal article" date="2021" name="Microbiome">
        <title>Successional dynamics and alternative stable states in a saline activated sludge microbial community over 9 years.</title>
        <authorList>
            <person name="Wang Y."/>
            <person name="Ye J."/>
            <person name="Ju F."/>
            <person name="Liu L."/>
            <person name="Boyd J.A."/>
            <person name="Deng Y."/>
            <person name="Parks D.H."/>
            <person name="Jiang X."/>
            <person name="Yin X."/>
            <person name="Woodcroft B.J."/>
            <person name="Tyson G.W."/>
            <person name="Hugenholtz P."/>
            <person name="Polz M.F."/>
            <person name="Zhang T."/>
        </authorList>
    </citation>
    <scope>NUCLEOTIDE SEQUENCE</scope>
    <source>
        <strain evidence="14">HKST-UBA15</strain>
    </source>
</reference>
<dbReference type="Gene3D" id="3.40.190.10">
    <property type="entry name" value="Periplasmic binding protein-like II"/>
    <property type="match status" value="2"/>
</dbReference>
<evidence type="ECO:0000256" key="8">
    <source>
        <dbReference type="ARBA" id="ARBA00022977"/>
    </source>
</evidence>
<dbReference type="AlphaFoldDB" id="A0A955I640"/>
<keyword evidence="12" id="KW-0472">Membrane</keyword>
<proteinExistence type="inferred from homology"/>